<sequence>MRTQTHRRWNLARLLSDMELAGHETAQSQADLLGRIVTPRKLVRMMFQAPISTDMARALEHAFRKPRGWMDQRHATDDPLDATTPERPADMGSQSTG</sequence>
<protein>
    <submittedName>
        <fullName evidence="2">Uncharacterized protein</fullName>
    </submittedName>
</protein>
<evidence type="ECO:0000313" key="3">
    <source>
        <dbReference type="Proteomes" id="UP001528850"/>
    </source>
</evidence>
<dbReference type="Proteomes" id="UP001528850">
    <property type="component" value="Unassembled WGS sequence"/>
</dbReference>
<proteinExistence type="predicted"/>
<evidence type="ECO:0000256" key="1">
    <source>
        <dbReference type="SAM" id="MobiDB-lite"/>
    </source>
</evidence>
<gene>
    <name evidence="2" type="ORF">P3W24_00880</name>
</gene>
<feature type="region of interest" description="Disordered" evidence="1">
    <location>
        <begin position="68"/>
        <end position="97"/>
    </location>
</feature>
<feature type="compositionally biased region" description="Basic and acidic residues" evidence="1">
    <location>
        <begin position="68"/>
        <end position="77"/>
    </location>
</feature>
<reference evidence="2 3" key="1">
    <citation type="journal article" date="2024" name="Curr. Microbiol.">
        <title>Luteibacter sahnii sp. nov., A Novel Yellow-Colored Xanthomonadin Pigment Producing Probiotic Bacterium from Healthy Rice Seed Microbiome.</title>
        <authorList>
            <person name="Jaiswal G."/>
            <person name="Rana R."/>
            <person name="Nayak P.K."/>
            <person name="Chouhan R."/>
            <person name="Gandhi S.G."/>
            <person name="Patel H.K."/>
            <person name="Patil P.B."/>
        </authorList>
    </citation>
    <scope>NUCLEOTIDE SEQUENCE [LARGE SCALE GENOMIC DNA]</scope>
    <source>
        <strain evidence="2 3">PPL201</strain>
    </source>
</reference>
<dbReference type="EMBL" id="JARJJS010000001">
    <property type="protein sequence ID" value="MDF4023528.1"/>
    <property type="molecule type" value="Genomic_DNA"/>
</dbReference>
<accession>A0ABT6B5Z2</accession>
<name>A0ABT6B5Z2_9GAMM</name>
<dbReference type="RefSeq" id="WP_320551020.1">
    <property type="nucleotide sequence ID" value="NZ_JAQLOK010000002.1"/>
</dbReference>
<comment type="caution">
    <text evidence="2">The sequence shown here is derived from an EMBL/GenBank/DDBJ whole genome shotgun (WGS) entry which is preliminary data.</text>
</comment>
<keyword evidence="3" id="KW-1185">Reference proteome</keyword>
<evidence type="ECO:0000313" key="2">
    <source>
        <dbReference type="EMBL" id="MDF4023528.1"/>
    </source>
</evidence>
<organism evidence="2 3">
    <name type="scientific">Luteibacter sahnii</name>
    <dbReference type="NCBI Taxonomy" id="3021977"/>
    <lineage>
        <taxon>Bacteria</taxon>
        <taxon>Pseudomonadati</taxon>
        <taxon>Pseudomonadota</taxon>
        <taxon>Gammaproteobacteria</taxon>
        <taxon>Lysobacterales</taxon>
        <taxon>Rhodanobacteraceae</taxon>
        <taxon>Luteibacter</taxon>
    </lineage>
</organism>